<sequence length="159" mass="18600">MRISILKYVLFSIVICSFEYAKNELYFVNDRGIYLERNVMHFRNNRILADVDNKTKDIIYGYRKKKNEVQKESDNKRNGELGIQPKQDKIIANKDENNSASEQESFNQLENKGYLSGTKYNETDSSNNHKKLQADQELRLWEIKVFKKSGGNPEIIALN</sequence>
<proteinExistence type="predicted"/>
<feature type="region of interest" description="Disordered" evidence="1">
    <location>
        <begin position="69"/>
        <end position="108"/>
    </location>
</feature>
<dbReference type="VEuPathDB" id="PlasmoDB:PBANKA_0316700"/>
<name>A0A113QU91_PLABE</name>
<keyword evidence="2" id="KW-0732">Signal</keyword>
<dbReference type="EMBL" id="LT160023">
    <property type="protein sequence ID" value="CXH97414.1"/>
    <property type="molecule type" value="Genomic_DNA"/>
</dbReference>
<protein>
    <submittedName>
        <fullName evidence="3">Fam-b protein</fullName>
    </submittedName>
</protein>
<dbReference type="InterPro" id="IPR006484">
    <property type="entry name" value="PYST_B"/>
</dbReference>
<organism evidence="3 4">
    <name type="scientific">Plasmodium berghei</name>
    <dbReference type="NCBI Taxonomy" id="5821"/>
    <lineage>
        <taxon>Eukaryota</taxon>
        <taxon>Sar</taxon>
        <taxon>Alveolata</taxon>
        <taxon>Apicomplexa</taxon>
        <taxon>Aconoidasida</taxon>
        <taxon>Haemosporida</taxon>
        <taxon>Plasmodiidae</taxon>
        <taxon>Plasmodium</taxon>
        <taxon>Plasmodium (Vinckeia)</taxon>
    </lineage>
</organism>
<feature type="chain" id="PRO_5007145149" evidence="2">
    <location>
        <begin position="22"/>
        <end position="159"/>
    </location>
</feature>
<evidence type="ECO:0000256" key="1">
    <source>
        <dbReference type="SAM" id="MobiDB-lite"/>
    </source>
</evidence>
<gene>
    <name evidence="3" type="ORF">PBK173_000050000</name>
</gene>
<evidence type="ECO:0000313" key="3">
    <source>
        <dbReference type="EMBL" id="CXH97414.1"/>
    </source>
</evidence>
<feature type="compositionally biased region" description="Basic and acidic residues" evidence="1">
    <location>
        <begin position="86"/>
        <end position="97"/>
    </location>
</feature>
<evidence type="ECO:0000313" key="4">
    <source>
        <dbReference type="Proteomes" id="UP000069549"/>
    </source>
</evidence>
<evidence type="ECO:0000256" key="2">
    <source>
        <dbReference type="SAM" id="SignalP"/>
    </source>
</evidence>
<reference evidence="3 4" key="1">
    <citation type="submission" date="2016-02" db="EMBL/GenBank/DDBJ databases">
        <authorList>
            <consortium name="Pathogen Informatics"/>
        </authorList>
    </citation>
    <scope>NUCLEOTIDE SEQUENCE [LARGE SCALE GENOMIC DNA]</scope>
    <source>
        <strain evidence="3 4">K173</strain>
    </source>
</reference>
<feature type="compositionally biased region" description="Basic and acidic residues" evidence="1">
    <location>
        <begin position="69"/>
        <end position="79"/>
    </location>
</feature>
<feature type="compositionally biased region" description="Polar residues" evidence="1">
    <location>
        <begin position="98"/>
        <end position="108"/>
    </location>
</feature>
<accession>A0A113QU91</accession>
<dbReference type="Pfam" id="PF09592">
    <property type="entry name" value="DUF2031"/>
    <property type="match status" value="1"/>
</dbReference>
<dbReference type="Proteomes" id="UP000069549">
    <property type="component" value="Chromosome 3"/>
</dbReference>
<dbReference type="AlphaFoldDB" id="A0A113QU91"/>
<feature type="signal peptide" evidence="2">
    <location>
        <begin position="1"/>
        <end position="21"/>
    </location>
</feature>